<protein>
    <recommendedName>
        <fullName evidence="2">guanylate cyclase</fullName>
        <ecNumber evidence="2">4.6.1.2</ecNumber>
    </recommendedName>
</protein>
<dbReference type="GO" id="GO:0007168">
    <property type="term" value="P:receptor guanylyl cyclase signaling pathway"/>
    <property type="evidence" value="ECO:0007669"/>
    <property type="project" value="TreeGrafter"/>
</dbReference>
<evidence type="ECO:0000256" key="5">
    <source>
        <dbReference type="ARBA" id="ARBA00023239"/>
    </source>
</evidence>
<accession>A0A0M3IKW3</accession>
<evidence type="ECO:0000313" key="10">
    <source>
        <dbReference type="WBParaSite" id="ALUE_0001939101-mRNA-1"/>
    </source>
</evidence>
<dbReference type="GO" id="GO:0005524">
    <property type="term" value="F:ATP binding"/>
    <property type="evidence" value="ECO:0007669"/>
    <property type="project" value="InterPro"/>
</dbReference>
<dbReference type="InterPro" id="IPR000719">
    <property type="entry name" value="Prot_kinase_dom"/>
</dbReference>
<dbReference type="InterPro" id="IPR028082">
    <property type="entry name" value="Peripla_BP_I"/>
</dbReference>
<dbReference type="GO" id="GO:0005886">
    <property type="term" value="C:plasma membrane"/>
    <property type="evidence" value="ECO:0007669"/>
    <property type="project" value="TreeGrafter"/>
</dbReference>
<dbReference type="PROSITE" id="PS50011">
    <property type="entry name" value="PROTEIN_KINASE_DOM"/>
    <property type="match status" value="1"/>
</dbReference>
<dbReference type="Gene3D" id="6.10.250.780">
    <property type="match status" value="1"/>
</dbReference>
<feature type="domain" description="Protein kinase" evidence="8">
    <location>
        <begin position="165"/>
        <end position="472"/>
    </location>
</feature>
<keyword evidence="3" id="KW-0547">Nucleotide-binding</keyword>
<dbReference type="FunFam" id="1.10.510.10:FF:000941">
    <property type="entry name" value="Guanylate cyclase"/>
    <property type="match status" value="1"/>
</dbReference>
<evidence type="ECO:0000256" key="3">
    <source>
        <dbReference type="ARBA" id="ARBA00022741"/>
    </source>
</evidence>
<dbReference type="WBParaSite" id="ALUE_0001939101-mRNA-1">
    <property type="protein sequence ID" value="ALUE_0001939101-mRNA-1"/>
    <property type="gene ID" value="ALUE_0001939101"/>
</dbReference>
<evidence type="ECO:0000256" key="2">
    <source>
        <dbReference type="ARBA" id="ARBA00012202"/>
    </source>
</evidence>
<dbReference type="PANTHER" id="PTHR11920:SF260">
    <property type="entry name" value="RECEPTOR-TYPE GUANYLATE CYCLASE GCY-23"/>
    <property type="match status" value="1"/>
</dbReference>
<dbReference type="AlphaFoldDB" id="A0A0M3IKW3"/>
<evidence type="ECO:0000256" key="6">
    <source>
        <dbReference type="ARBA" id="ARBA00023293"/>
    </source>
</evidence>
<organism evidence="9 10">
    <name type="scientific">Ascaris lumbricoides</name>
    <name type="common">Giant roundworm</name>
    <dbReference type="NCBI Taxonomy" id="6252"/>
    <lineage>
        <taxon>Eukaryota</taxon>
        <taxon>Metazoa</taxon>
        <taxon>Ecdysozoa</taxon>
        <taxon>Nematoda</taxon>
        <taxon>Chromadorea</taxon>
        <taxon>Rhabditida</taxon>
        <taxon>Spirurina</taxon>
        <taxon>Ascaridomorpha</taxon>
        <taxon>Ascaridoidea</taxon>
        <taxon>Ascarididae</taxon>
        <taxon>Ascaris</taxon>
    </lineage>
</organism>
<reference evidence="10" key="1">
    <citation type="submission" date="2017-02" db="UniProtKB">
        <authorList>
            <consortium name="WormBaseParasite"/>
        </authorList>
    </citation>
    <scope>IDENTIFICATION</scope>
</reference>
<feature type="coiled-coil region" evidence="7">
    <location>
        <begin position="479"/>
        <end position="510"/>
    </location>
</feature>
<dbReference type="Pfam" id="PF07714">
    <property type="entry name" value="PK_Tyr_Ser-Thr"/>
    <property type="match status" value="1"/>
</dbReference>
<evidence type="ECO:0000256" key="1">
    <source>
        <dbReference type="ARBA" id="ARBA00001436"/>
    </source>
</evidence>
<keyword evidence="5" id="KW-0456">Lyase</keyword>
<dbReference type="InterPro" id="IPR001245">
    <property type="entry name" value="Ser-Thr/Tyr_kinase_cat_dom"/>
</dbReference>
<name>A0A0M3IKW3_ASCLU</name>
<dbReference type="Gene3D" id="1.10.510.10">
    <property type="entry name" value="Transferase(Phosphotransferase) domain 1"/>
    <property type="match status" value="1"/>
</dbReference>
<keyword evidence="6" id="KW-0141">cGMP biosynthesis</keyword>
<dbReference type="GO" id="GO:0004383">
    <property type="term" value="F:guanylate cyclase activity"/>
    <property type="evidence" value="ECO:0007669"/>
    <property type="project" value="UniProtKB-EC"/>
</dbReference>
<proteinExistence type="predicted"/>
<evidence type="ECO:0000256" key="7">
    <source>
        <dbReference type="SAM" id="Coils"/>
    </source>
</evidence>
<dbReference type="InterPro" id="IPR050401">
    <property type="entry name" value="Cyclic_nucleotide_synthase"/>
</dbReference>
<comment type="catalytic activity">
    <reaction evidence="1">
        <text>GTP = 3',5'-cyclic GMP + diphosphate</text>
        <dbReference type="Rhea" id="RHEA:13665"/>
        <dbReference type="ChEBI" id="CHEBI:33019"/>
        <dbReference type="ChEBI" id="CHEBI:37565"/>
        <dbReference type="ChEBI" id="CHEBI:57746"/>
        <dbReference type="EC" id="4.6.1.2"/>
    </reaction>
</comment>
<keyword evidence="7" id="KW-0175">Coiled coil</keyword>
<evidence type="ECO:0000313" key="9">
    <source>
        <dbReference type="Proteomes" id="UP000036681"/>
    </source>
</evidence>
<dbReference type="GO" id="GO:0001653">
    <property type="term" value="F:peptide receptor activity"/>
    <property type="evidence" value="ECO:0007669"/>
    <property type="project" value="TreeGrafter"/>
</dbReference>
<sequence>MAARRALNETLKTEIVTNGKYVWTEMRRMSFPGLVSAAGISSGIVMMDDIAERAPFYAAFLVQMNRDTPTKLIEMEPLLLSKCDGLKNHSGCYDLTMTDLVTGFWPSPDGQAPPDEPICGYRNERCDYTPIIAAGSAVVVAIMNQALAKTPWRVYRDDMRILTDDEMKSMLSLGSTRTKMSSMSAFTKHTAVVGTNTQASFHAYPQRRPIAFSRDDMKMLTQIKQAVHDNLNPFIGMAFNEKDEMLLLWKFCSRGTLQDIIYNHQIVLDAQFHGAFARDITLGLEYLHASPIGCHGSLTPWSCLIDRNWAVRLTDYGIAEPLERWQKMGMISVETLKEGTDGEDIETSGAQQKTSVLYCAPEMLKMSEANRRRGVEKSWMKQSIEKRQAGDIYGFGMVMYEILFRSLPYPDKTDITELVDYIRDGSRTVRPSIQNRENMNPDLMSLLLDCWSENPDARPSIRRVRLCTETYLKVKGSLVDQMMRLMEQYANNLEKLVQERTGMLEEANKRADNLLSQLLPRYVANELKMGRVVPPKTFAAATVMFR</sequence>
<evidence type="ECO:0000259" key="8">
    <source>
        <dbReference type="PROSITE" id="PS50011"/>
    </source>
</evidence>
<dbReference type="GO" id="GO:0004016">
    <property type="term" value="F:adenylate cyclase activity"/>
    <property type="evidence" value="ECO:0007669"/>
    <property type="project" value="TreeGrafter"/>
</dbReference>
<keyword evidence="4" id="KW-0675">Receptor</keyword>
<dbReference type="GO" id="GO:0004672">
    <property type="term" value="F:protein kinase activity"/>
    <property type="evidence" value="ECO:0007669"/>
    <property type="project" value="InterPro"/>
</dbReference>
<dbReference type="EC" id="4.6.1.2" evidence="2"/>
<dbReference type="SUPFAM" id="SSF53822">
    <property type="entry name" value="Periplasmic binding protein-like I"/>
    <property type="match status" value="1"/>
</dbReference>
<evidence type="ECO:0000256" key="4">
    <source>
        <dbReference type="ARBA" id="ARBA00023170"/>
    </source>
</evidence>
<dbReference type="InterPro" id="IPR011009">
    <property type="entry name" value="Kinase-like_dom_sf"/>
</dbReference>
<keyword evidence="9" id="KW-1185">Reference proteome</keyword>
<dbReference type="Proteomes" id="UP000036681">
    <property type="component" value="Unplaced"/>
</dbReference>
<dbReference type="PANTHER" id="PTHR11920">
    <property type="entry name" value="GUANYLYL CYCLASE"/>
    <property type="match status" value="1"/>
</dbReference>
<dbReference type="SUPFAM" id="SSF56112">
    <property type="entry name" value="Protein kinase-like (PK-like)"/>
    <property type="match status" value="1"/>
</dbReference>